<protein>
    <submittedName>
        <fullName evidence="1">Uncharacterized protein</fullName>
    </submittedName>
</protein>
<name>W0ECR4_9FIRM</name>
<dbReference type="STRING" id="871968.DESME_08855"/>
<keyword evidence="2" id="KW-1185">Reference proteome</keyword>
<dbReference type="HOGENOM" id="CLU_693938_0_0_9"/>
<gene>
    <name evidence="1" type="ORF">DESME_08855</name>
</gene>
<dbReference type="KEGG" id="dmt:DESME_08855"/>
<dbReference type="RefSeq" id="WP_006719094.1">
    <property type="nucleotide sequence ID" value="NZ_CP007032.1"/>
</dbReference>
<evidence type="ECO:0000313" key="2">
    <source>
        <dbReference type="Proteomes" id="UP000010847"/>
    </source>
</evidence>
<accession>W0ECR4</accession>
<dbReference type="EMBL" id="CP007032">
    <property type="protein sequence ID" value="AHF08557.1"/>
    <property type="molecule type" value="Genomic_DNA"/>
</dbReference>
<proteinExistence type="predicted"/>
<dbReference type="Proteomes" id="UP000010847">
    <property type="component" value="Chromosome"/>
</dbReference>
<sequence>MSRQFQIAIKQIRNNSNDNPLQYLIDEQNKQRDISKNIDVVQNSSMQGLREVNDTIPDYQPPLIDTVKNTVKNGVQDFVGGVKWYGTHPTQLANEVENGLAIGLTKLGVGGNDLNIANIEANSSFAPMAEFGQQQIVALQAQQDYRDAHPSTTALGKIGEFIPEIPLWTTGEGLVGKVGSKILPKATEKIASKIPAFIKGGLKDAVTYGTVVAPTEAIANGDNTQQFLDRESQLPSVALGGMALRGAGSVFNSGLKAVNPELKLASELKSAELATDNNIQSLNNPLQDFQNAYKTPTQAEFKATLPPRQNGAYKFTTGEQRALNEYNQGIQTAQNYIGHNDVLAGYPPGTTIDEYYGFREPLFQMSLSHLSGKNDPLLRTESHPNFLEFVESVGKFF</sequence>
<reference evidence="1 2" key="1">
    <citation type="submission" date="2013-12" db="EMBL/GenBank/DDBJ databases">
        <authorList>
            <consortium name="DOE Joint Genome Institute"/>
            <person name="Smidt H."/>
            <person name="Huntemann M."/>
            <person name="Han J."/>
            <person name="Chen A."/>
            <person name="Kyrpides N."/>
            <person name="Mavromatis K."/>
            <person name="Markowitz V."/>
            <person name="Palaniappan K."/>
            <person name="Ivanova N."/>
            <person name="Schaumberg A."/>
            <person name="Pati A."/>
            <person name="Liolios K."/>
            <person name="Nordberg H.P."/>
            <person name="Cantor M.N."/>
            <person name="Hua S.X."/>
            <person name="Woyke T."/>
        </authorList>
    </citation>
    <scope>NUCLEOTIDE SEQUENCE [LARGE SCALE GENOMIC DNA]</scope>
    <source>
        <strain evidence="2">DSM 15288</strain>
    </source>
</reference>
<evidence type="ECO:0000313" key="1">
    <source>
        <dbReference type="EMBL" id="AHF08557.1"/>
    </source>
</evidence>
<dbReference type="AlphaFoldDB" id="W0ECR4"/>
<organism evidence="1 2">
    <name type="scientific">Desulfitobacterium metallireducens DSM 15288</name>
    <dbReference type="NCBI Taxonomy" id="871968"/>
    <lineage>
        <taxon>Bacteria</taxon>
        <taxon>Bacillati</taxon>
        <taxon>Bacillota</taxon>
        <taxon>Clostridia</taxon>
        <taxon>Eubacteriales</taxon>
        <taxon>Desulfitobacteriaceae</taxon>
        <taxon>Desulfitobacterium</taxon>
    </lineage>
</organism>